<dbReference type="HOGENOM" id="CLU_099493_0_0_1"/>
<organism evidence="3 4">
    <name type="scientific">Ophiocordyceps sinensis (strain Co18 / CGMCC 3.14243)</name>
    <name type="common">Yarsagumba caterpillar fungus</name>
    <name type="synonym">Hirsutella sinensis</name>
    <dbReference type="NCBI Taxonomy" id="911162"/>
    <lineage>
        <taxon>Eukaryota</taxon>
        <taxon>Fungi</taxon>
        <taxon>Dikarya</taxon>
        <taxon>Ascomycota</taxon>
        <taxon>Pezizomycotina</taxon>
        <taxon>Sordariomycetes</taxon>
        <taxon>Hypocreomycetidae</taxon>
        <taxon>Hypocreales</taxon>
        <taxon>Ophiocordycipitaceae</taxon>
        <taxon>Ophiocordyceps</taxon>
    </lineage>
</organism>
<evidence type="ECO:0000256" key="1">
    <source>
        <dbReference type="SAM" id="MobiDB-lite"/>
    </source>
</evidence>
<dbReference type="Proteomes" id="UP000019374">
    <property type="component" value="Unassembled WGS sequence"/>
</dbReference>
<feature type="transmembrane region" description="Helical" evidence="2">
    <location>
        <begin position="33"/>
        <end position="55"/>
    </location>
</feature>
<dbReference type="eggNOG" id="ENOG502SWNK">
    <property type="taxonomic scope" value="Eukaryota"/>
</dbReference>
<keyword evidence="2" id="KW-0472">Membrane</keyword>
<feature type="compositionally biased region" description="Pro residues" evidence="1">
    <location>
        <begin position="122"/>
        <end position="131"/>
    </location>
</feature>
<reference evidence="3 4" key="1">
    <citation type="journal article" date="2013" name="Chin. Sci. Bull.">
        <title>Genome survey uncovers the secrets of sex and lifestyle in caterpillar fungus.</title>
        <authorList>
            <person name="Hu X."/>
            <person name="Zhang Y."/>
            <person name="Xiao G."/>
            <person name="Zheng P."/>
            <person name="Xia Y."/>
            <person name="Zhang X."/>
            <person name="St Leger R.J."/>
            <person name="Liu X."/>
            <person name="Wang C."/>
        </authorList>
    </citation>
    <scope>NUCLEOTIDE SEQUENCE [LARGE SCALE GENOMIC DNA]</scope>
    <source>
        <strain evidence="4">Co18 / CGMCC 3.14243</strain>
        <tissue evidence="3">Fruit-body</tissue>
    </source>
</reference>
<keyword evidence="2" id="KW-1133">Transmembrane helix</keyword>
<name>T5A944_OPHSC</name>
<proteinExistence type="predicted"/>
<gene>
    <name evidence="3" type="ORF">OCS_02290</name>
</gene>
<evidence type="ECO:0000313" key="4">
    <source>
        <dbReference type="Proteomes" id="UP000019374"/>
    </source>
</evidence>
<accession>T5A944</accession>
<evidence type="ECO:0008006" key="5">
    <source>
        <dbReference type="Google" id="ProtNLM"/>
    </source>
</evidence>
<dbReference type="EMBL" id="KE652375">
    <property type="protein sequence ID" value="EQL02005.1"/>
    <property type="molecule type" value="Genomic_DNA"/>
</dbReference>
<sequence>MGLAARADDDLPFGWVREGDFIVPWWHTRTGIIVKWVVFLVIFGLIMGYIVGGYLHARTRLRKGLPPLAYHRPNGYPMNDMNAPPVYDPNRAPVYMNPPPEGGSKVDPSQWRNEPTTRAPDAYPPPDYHPR</sequence>
<evidence type="ECO:0000313" key="3">
    <source>
        <dbReference type="EMBL" id="EQL02005.1"/>
    </source>
</evidence>
<feature type="region of interest" description="Disordered" evidence="1">
    <location>
        <begin position="89"/>
        <end position="131"/>
    </location>
</feature>
<evidence type="ECO:0000256" key="2">
    <source>
        <dbReference type="SAM" id="Phobius"/>
    </source>
</evidence>
<keyword evidence="2" id="KW-0812">Transmembrane</keyword>
<dbReference type="InterPro" id="IPR020999">
    <property type="entry name" value="Chitin_synth_reg_RCR"/>
</dbReference>
<dbReference type="AlphaFoldDB" id="T5A944"/>
<dbReference type="OrthoDB" id="5400539at2759"/>
<protein>
    <recommendedName>
        <fullName evidence="5">Chitin synthesis regulation, Congo red resistance, RCR protein</fullName>
    </recommendedName>
</protein>
<dbReference type="Pfam" id="PF12273">
    <property type="entry name" value="RCR"/>
    <property type="match status" value="1"/>
</dbReference>